<dbReference type="EMBL" id="VRMN01000002">
    <property type="protein sequence ID" value="KAA8496479.1"/>
    <property type="molecule type" value="Genomic_DNA"/>
</dbReference>
<feature type="compositionally biased region" description="Basic and acidic residues" evidence="1">
    <location>
        <begin position="184"/>
        <end position="203"/>
    </location>
</feature>
<feature type="compositionally biased region" description="Polar residues" evidence="1">
    <location>
        <begin position="118"/>
        <end position="133"/>
    </location>
</feature>
<organism evidence="2 3">
    <name type="scientific">Porphyridium purpureum</name>
    <name type="common">Red alga</name>
    <name type="synonym">Porphyridium cruentum</name>
    <dbReference type="NCBI Taxonomy" id="35688"/>
    <lineage>
        <taxon>Eukaryota</taxon>
        <taxon>Rhodophyta</taxon>
        <taxon>Bangiophyceae</taxon>
        <taxon>Porphyridiales</taxon>
        <taxon>Porphyridiaceae</taxon>
        <taxon>Porphyridium</taxon>
    </lineage>
</organism>
<name>A0A5J4YY07_PORPP</name>
<evidence type="ECO:0000313" key="2">
    <source>
        <dbReference type="EMBL" id="KAA8496479.1"/>
    </source>
</evidence>
<dbReference type="AlphaFoldDB" id="A0A5J4YY07"/>
<proteinExistence type="predicted"/>
<feature type="compositionally biased region" description="Basic and acidic residues" evidence="1">
    <location>
        <begin position="235"/>
        <end position="244"/>
    </location>
</feature>
<feature type="region of interest" description="Disordered" evidence="1">
    <location>
        <begin position="957"/>
        <end position="1068"/>
    </location>
</feature>
<feature type="compositionally biased region" description="Low complexity" evidence="1">
    <location>
        <begin position="1023"/>
        <end position="1036"/>
    </location>
</feature>
<protein>
    <submittedName>
        <fullName evidence="2">Uncharacterized protein</fullName>
    </submittedName>
</protein>
<feature type="compositionally biased region" description="Basic and acidic residues" evidence="1">
    <location>
        <begin position="983"/>
        <end position="995"/>
    </location>
</feature>
<sequence length="1094" mass="120280">MASRIKSGPLSPRMSRKLTTEQQQEGDGGSVKRRVTNLDDKKVYHVNETDEMSIPGVKSPKKVNVRQSMNLGALPSVSNLMVEDEDTIQHRAKGDAVSPKRMNKPGVGPSPIDDLGSGSPTLAKSGTLSATSSPKRRTNVDDKKVFSVSEMPETSLPGVSSPRTMAKKAQMNNLAAAPSLSNIHVEDADHTQNLMKEKGETIRSRPLSPAGSQTQVSPQASPPASPSTTSPRRRTNVDDKRVFKVTDMPETSMPGVRSPRSLAKKSQMTGLAAAPSLSNIHLEDADHTHSTMIAKGETLPSLPQKRSSQLSGVDRLPKEGEESDPNVQRNAYGLVVDREVLLKEVGGLKKLSELPEYELLKSGKLSMRLPQQHMPPPAASRSPRGSRRGPQPDESELQRKLREEIGTVRMNETPEAQLRAMGVKVNIPGKKPAGASQTNRNRLSAKYLPGVDGSRDAGMDRSRQPALTAEEMKRKAIEQEIGGSKRLKDMPEFQVLANMGVAVHKPGYKAPPGHRMMMDGTIEKDKASAPTNLVKLDENGLPLDTGAKDSDVGTLLSQNLNDRQRANIAVAHAVIGVKNDNAWNQQQKNKKATLNEYLKTYEEYDLGVFPQMNEEELAMFLKLIRADMVPSGASSTMRPDPHAMTAGEKDRDIDEVLRGMQTNNYFMGTGTAANIGSLMANKYVLKEPVLIPAPYGEKWSMDVFALPHNALKRELLDLYKILGSLQRRMIDLRHSDIDDFYNWWEVFEAFILDYFDMEEKIVFPWIQSRIPLGKTKFSQTQRSILKGRLSKLMHDVDECEYKFSYLPAGEVLPRLLQCMDKFSPRLLEYLGEQERRLPRALDKKFAAADKAVLDQKLMDYMMQAKYTNELVTIMTRWLNDAQLKEWKRTNLKGTARLSYTMWKNSLYKNHVSIVTEMIQRNRDFVLPGDRPENRALKAQAEEQLRLDGDDELGLPIAKPGVPQFSPIHGKFGDNPDDAEDMTEQQKAERGIRDPDSGEEDAGPVTTDAGIAAKDASGTDGGEAASAASVPPKAASPGQATQPKPAPAAVPEAVPTAGSPKVVAADEPAPEEFVDAEGPTALASALAASMHAPEE</sequence>
<keyword evidence="3" id="KW-1185">Reference proteome</keyword>
<feature type="region of interest" description="Disordered" evidence="1">
    <location>
        <begin position="82"/>
        <end position="331"/>
    </location>
</feature>
<feature type="compositionally biased region" description="Low complexity" evidence="1">
    <location>
        <begin position="1046"/>
        <end position="1056"/>
    </location>
</feature>
<gene>
    <name evidence="2" type="ORF">FVE85_0208</name>
</gene>
<feature type="compositionally biased region" description="Basic and acidic residues" evidence="1">
    <location>
        <begin position="453"/>
        <end position="463"/>
    </location>
</feature>
<dbReference type="OrthoDB" id="13073at2759"/>
<feature type="region of interest" description="Disordered" evidence="1">
    <location>
        <begin position="446"/>
        <end position="470"/>
    </location>
</feature>
<feature type="region of interest" description="Disordered" evidence="1">
    <location>
        <begin position="1"/>
        <end position="63"/>
    </location>
</feature>
<feature type="compositionally biased region" description="Basic and acidic residues" evidence="1">
    <location>
        <begin position="36"/>
        <end position="48"/>
    </location>
</feature>
<dbReference type="Proteomes" id="UP000324585">
    <property type="component" value="Unassembled WGS sequence"/>
</dbReference>
<evidence type="ECO:0000313" key="3">
    <source>
        <dbReference type="Proteomes" id="UP000324585"/>
    </source>
</evidence>
<accession>A0A5J4YY07</accession>
<reference evidence="3" key="1">
    <citation type="journal article" date="2019" name="Nat. Commun.">
        <title>Expansion of phycobilisome linker gene families in mesophilic red algae.</title>
        <authorList>
            <person name="Lee J."/>
            <person name="Kim D."/>
            <person name="Bhattacharya D."/>
            <person name="Yoon H.S."/>
        </authorList>
    </citation>
    <scope>NUCLEOTIDE SEQUENCE [LARGE SCALE GENOMIC DNA]</scope>
    <source>
        <strain evidence="3">CCMP 1328</strain>
    </source>
</reference>
<evidence type="ECO:0000256" key="1">
    <source>
        <dbReference type="SAM" id="MobiDB-lite"/>
    </source>
</evidence>
<comment type="caution">
    <text evidence="2">The sequence shown here is derived from an EMBL/GenBank/DDBJ whole genome shotgun (WGS) entry which is preliminary data.</text>
</comment>
<feature type="region of interest" description="Disordered" evidence="1">
    <location>
        <begin position="365"/>
        <end position="398"/>
    </location>
</feature>